<organism evidence="1 2">
    <name type="scientific">Aphis glycines</name>
    <name type="common">Soybean aphid</name>
    <dbReference type="NCBI Taxonomy" id="307491"/>
    <lineage>
        <taxon>Eukaryota</taxon>
        <taxon>Metazoa</taxon>
        <taxon>Ecdysozoa</taxon>
        <taxon>Arthropoda</taxon>
        <taxon>Hexapoda</taxon>
        <taxon>Insecta</taxon>
        <taxon>Pterygota</taxon>
        <taxon>Neoptera</taxon>
        <taxon>Paraneoptera</taxon>
        <taxon>Hemiptera</taxon>
        <taxon>Sternorrhyncha</taxon>
        <taxon>Aphidomorpha</taxon>
        <taxon>Aphidoidea</taxon>
        <taxon>Aphididae</taxon>
        <taxon>Aphidini</taxon>
        <taxon>Aphis</taxon>
        <taxon>Aphis</taxon>
    </lineage>
</organism>
<comment type="caution">
    <text evidence="1">The sequence shown here is derived from an EMBL/GenBank/DDBJ whole genome shotgun (WGS) entry which is preliminary data.</text>
</comment>
<evidence type="ECO:0000313" key="1">
    <source>
        <dbReference type="EMBL" id="KAE9536379.1"/>
    </source>
</evidence>
<dbReference type="EMBL" id="VYZN01000023">
    <property type="protein sequence ID" value="KAE9536379.1"/>
    <property type="molecule type" value="Genomic_DNA"/>
</dbReference>
<keyword evidence="2" id="KW-1185">Reference proteome</keyword>
<dbReference type="AlphaFoldDB" id="A0A6G0TNT3"/>
<gene>
    <name evidence="1" type="ORF">AGLY_007168</name>
</gene>
<evidence type="ECO:0000313" key="2">
    <source>
        <dbReference type="Proteomes" id="UP000475862"/>
    </source>
</evidence>
<name>A0A6G0TNT3_APHGL</name>
<accession>A0A6G0TNT3</accession>
<sequence length="187" mass="22077">MKIGFNNLFVFKQFIGLKSAKINVNVRSLVHVFRGNTISKTSSLKPYIDKCTTEAMNNTELITIDLNNIIMFILKVKTNYARFMWNELIELSSDLKTFSINEFKLPYINIQIIKYKVSKCSNNIIEEPKRLRDHHTNIYFLCPSPTMVMNNNDKDTIMFKYHLNTDILIKNFNSQYVDILYIYLYKC</sequence>
<proteinExistence type="predicted"/>
<dbReference type="Proteomes" id="UP000475862">
    <property type="component" value="Unassembled WGS sequence"/>
</dbReference>
<reference evidence="1 2" key="1">
    <citation type="submission" date="2019-08" db="EMBL/GenBank/DDBJ databases">
        <title>The genome of the soybean aphid Biotype 1, its phylome, world population structure and adaptation to the North American continent.</title>
        <authorList>
            <person name="Giordano R."/>
            <person name="Donthu R.K."/>
            <person name="Hernandez A.G."/>
            <person name="Wright C.L."/>
            <person name="Zimin A.V."/>
        </authorList>
    </citation>
    <scope>NUCLEOTIDE SEQUENCE [LARGE SCALE GENOMIC DNA]</scope>
    <source>
        <tissue evidence="1">Whole aphids</tissue>
    </source>
</reference>
<protein>
    <submittedName>
        <fullName evidence="1">Uncharacterized protein</fullName>
    </submittedName>
</protein>